<dbReference type="OrthoDB" id="1683520at2759"/>
<evidence type="ECO:0000256" key="5">
    <source>
        <dbReference type="ARBA" id="ARBA00022801"/>
    </source>
</evidence>
<evidence type="ECO:0000313" key="8">
    <source>
        <dbReference type="EMBL" id="KAE8056664.1"/>
    </source>
</evidence>
<proteinExistence type="inferred from homology"/>
<reference evidence="8 9" key="1">
    <citation type="submission" date="2019-06" db="EMBL/GenBank/DDBJ databases">
        <title>A chromosomal-level reference genome of Carpinus fangiana (Coryloideae, Betulaceae).</title>
        <authorList>
            <person name="Yang X."/>
            <person name="Wang Z."/>
            <person name="Zhang L."/>
            <person name="Hao G."/>
            <person name="Liu J."/>
            <person name="Yang Y."/>
        </authorList>
    </citation>
    <scope>NUCLEOTIDE SEQUENCE [LARGE SCALE GENOMIC DNA]</scope>
    <source>
        <strain evidence="8">Cfa_2016G</strain>
        <tissue evidence="8">Leaf</tissue>
    </source>
</reference>
<dbReference type="CDD" id="cd01837">
    <property type="entry name" value="SGNH_plant_lipase_like"/>
    <property type="match status" value="1"/>
</dbReference>
<dbReference type="InterPro" id="IPR001087">
    <property type="entry name" value="GDSL"/>
</dbReference>
<evidence type="ECO:0000256" key="3">
    <source>
        <dbReference type="ARBA" id="ARBA00022525"/>
    </source>
</evidence>
<dbReference type="GO" id="GO:0016042">
    <property type="term" value="P:lipid catabolic process"/>
    <property type="evidence" value="ECO:0007669"/>
    <property type="project" value="UniProtKB-KW"/>
</dbReference>
<keyword evidence="3" id="KW-0964">Secreted</keyword>
<comment type="subcellular location">
    <subcellularLocation>
        <location evidence="1">Secreted</location>
    </subcellularLocation>
</comment>
<accession>A0A5N6R9V2</accession>
<organism evidence="8 9">
    <name type="scientific">Carpinus fangiana</name>
    <dbReference type="NCBI Taxonomy" id="176857"/>
    <lineage>
        <taxon>Eukaryota</taxon>
        <taxon>Viridiplantae</taxon>
        <taxon>Streptophyta</taxon>
        <taxon>Embryophyta</taxon>
        <taxon>Tracheophyta</taxon>
        <taxon>Spermatophyta</taxon>
        <taxon>Magnoliopsida</taxon>
        <taxon>eudicotyledons</taxon>
        <taxon>Gunneridae</taxon>
        <taxon>Pentapetalae</taxon>
        <taxon>rosids</taxon>
        <taxon>fabids</taxon>
        <taxon>Fagales</taxon>
        <taxon>Betulaceae</taxon>
        <taxon>Carpinus</taxon>
    </lineage>
</organism>
<dbReference type="InterPro" id="IPR035669">
    <property type="entry name" value="SGNH_plant_lipase-like"/>
</dbReference>
<keyword evidence="9" id="KW-1185">Reference proteome</keyword>
<dbReference type="PANTHER" id="PTHR45650:SF9">
    <property type="entry name" value="SGNH HYDROLASE-TYPE ESTERASE DOMAIN-CONTAINING PROTEIN"/>
    <property type="match status" value="1"/>
</dbReference>
<dbReference type="GO" id="GO:0005576">
    <property type="term" value="C:extracellular region"/>
    <property type="evidence" value="ECO:0007669"/>
    <property type="project" value="UniProtKB-SubCell"/>
</dbReference>
<keyword evidence="7" id="KW-0443">Lipid metabolism</keyword>
<dbReference type="GO" id="GO:0016788">
    <property type="term" value="F:hydrolase activity, acting on ester bonds"/>
    <property type="evidence" value="ECO:0007669"/>
    <property type="project" value="InterPro"/>
</dbReference>
<name>A0A5N6R9V2_9ROSI</name>
<dbReference type="InterPro" id="IPR036514">
    <property type="entry name" value="SGNH_hydro_sf"/>
</dbReference>
<gene>
    <name evidence="8" type="ORF">FH972_013412</name>
</gene>
<evidence type="ECO:0008006" key="10">
    <source>
        <dbReference type="Google" id="ProtNLM"/>
    </source>
</evidence>
<dbReference type="PANTHER" id="PTHR45650">
    <property type="entry name" value="GDSL-LIKE LIPASE/ACYLHYDROLASE-RELATED"/>
    <property type="match status" value="1"/>
</dbReference>
<evidence type="ECO:0000256" key="4">
    <source>
        <dbReference type="ARBA" id="ARBA00022729"/>
    </source>
</evidence>
<keyword evidence="5" id="KW-0378">Hydrolase</keyword>
<dbReference type="Pfam" id="PF00657">
    <property type="entry name" value="Lipase_GDSL"/>
    <property type="match status" value="1"/>
</dbReference>
<keyword evidence="4" id="KW-0732">Signal</keyword>
<keyword evidence="6" id="KW-0442">Lipid degradation</keyword>
<evidence type="ECO:0000256" key="2">
    <source>
        <dbReference type="ARBA" id="ARBA00008668"/>
    </source>
</evidence>
<dbReference type="EMBL" id="CM017325">
    <property type="protein sequence ID" value="KAE8056664.1"/>
    <property type="molecule type" value="Genomic_DNA"/>
</dbReference>
<comment type="similarity">
    <text evidence="2">Belongs to the 'GDSL' lipolytic enzyme family.</text>
</comment>
<protein>
    <recommendedName>
        <fullName evidence="10">SGNH hydrolase-type esterase domain-containing protein</fullName>
    </recommendedName>
</protein>
<dbReference type="Proteomes" id="UP000327013">
    <property type="component" value="Chromosome 5"/>
</dbReference>
<dbReference type="Gene3D" id="3.40.50.1110">
    <property type="entry name" value="SGNH hydrolase"/>
    <property type="match status" value="1"/>
</dbReference>
<evidence type="ECO:0000256" key="6">
    <source>
        <dbReference type="ARBA" id="ARBA00022963"/>
    </source>
</evidence>
<evidence type="ECO:0000313" key="9">
    <source>
        <dbReference type="Proteomes" id="UP000327013"/>
    </source>
</evidence>
<evidence type="ECO:0000256" key="7">
    <source>
        <dbReference type="ARBA" id="ARBA00023098"/>
    </source>
</evidence>
<dbReference type="InterPro" id="IPR051238">
    <property type="entry name" value="GDSL_esterase/lipase"/>
</dbReference>
<dbReference type="AlphaFoldDB" id="A0A5N6R9V2"/>
<sequence length="365" mass="40066">MQQRCNANGKQQQVPCLFIFGNSLSDDGNNNNLVTSAKSNYPPYGMDFPEGPTGRFTNGRTIPDFIGQFLGFDDFIPPFANATGEEILKGVNYASGAAGIRNESGETQGDRIWMDRQLENHQITVSQIEQMLGNQNKSTAEYLSKCIYSIEIGSNDYLNNYFLTEYYPTSEIYTQQQYAVVLADQLSQQLMALYKYGARRFVVFGLGKIGSIPLMQSSCGTGTNGSACVDNINNAVELFNVQLISLVVALNNNLTDASFIYINSTGISSTSSFLDSLVSNASCCEASATSGLCEPLGSTCSNRSEYLYWDSIHPTEIVASVYAERAYKAEYPSDAYPFDISHLVQLGVLEEAVSSYDHTKSRSVI</sequence>
<evidence type="ECO:0000256" key="1">
    <source>
        <dbReference type="ARBA" id="ARBA00004613"/>
    </source>
</evidence>